<dbReference type="STRING" id="1122188.SAMN02745674_01541"/>
<accession>A0A1T4Q8M9</accession>
<dbReference type="OrthoDB" id="9111327at2"/>
<feature type="region of interest" description="Disordered" evidence="1">
    <location>
        <begin position="188"/>
        <end position="225"/>
    </location>
</feature>
<feature type="transmembrane region" description="Helical" evidence="2">
    <location>
        <begin position="341"/>
        <end position="363"/>
    </location>
</feature>
<keyword evidence="2" id="KW-0472">Membrane</keyword>
<name>A0A1T4Q8M9_9GAMM</name>
<evidence type="ECO:0000313" key="4">
    <source>
        <dbReference type="Proteomes" id="UP000190061"/>
    </source>
</evidence>
<evidence type="ECO:0000313" key="3">
    <source>
        <dbReference type="EMBL" id="SJZ99871.1"/>
    </source>
</evidence>
<sequence length="406" mass="44655">MNDTTIDAGTAPAPDAGPPAPKTCENCDTPLQGHYCHHCGQSMHNPIRHAGHAIEEFFEAFWHLDGRVFRTLRDLMVPGRVACGYIEGHRQRYIAPLRLFVILSVLAFFIGQLSLDLDSTPMTVGVDVSEITQATTEEEVREIRDRMLADLEQAREGARQVPGVDTALITTQVQIRGEAADRIAELREASGAGPAPEDTTSEDAAPDGRIAPTGPGANGSVFAAGTRSWDPEADPVQVGWLPGFANRWLTRKMVHARDNIERMDGRPDLWIQAFMGSLPSALFLLVPLFALLLKLAYVFKGRLYLEHLVVALYSHVFLLLALAAMFLLSGLGSLAESALPWLSHLGWIGVFVLLVWMPVYLLLMQKRVYGQGWPMTVLKYLVIGNIYMVLLSVVSVLMFLATLAKG</sequence>
<feature type="compositionally biased region" description="Low complexity" evidence="1">
    <location>
        <begin position="1"/>
        <end position="14"/>
    </location>
</feature>
<dbReference type="InterPro" id="IPR022134">
    <property type="entry name" value="DUF3667"/>
</dbReference>
<evidence type="ECO:0008006" key="5">
    <source>
        <dbReference type="Google" id="ProtNLM"/>
    </source>
</evidence>
<evidence type="ECO:0000256" key="1">
    <source>
        <dbReference type="SAM" id="MobiDB-lite"/>
    </source>
</evidence>
<feature type="region of interest" description="Disordered" evidence="1">
    <location>
        <begin position="1"/>
        <end position="21"/>
    </location>
</feature>
<protein>
    <recommendedName>
        <fullName evidence="5">DUF3667 domain-containing protein</fullName>
    </recommendedName>
</protein>
<feature type="transmembrane region" description="Helical" evidence="2">
    <location>
        <begin position="97"/>
        <end position="115"/>
    </location>
</feature>
<dbReference type="Pfam" id="PF12412">
    <property type="entry name" value="DUF3667"/>
    <property type="match status" value="1"/>
</dbReference>
<keyword evidence="4" id="KW-1185">Reference proteome</keyword>
<proteinExistence type="predicted"/>
<reference evidence="3 4" key="1">
    <citation type="submission" date="2017-02" db="EMBL/GenBank/DDBJ databases">
        <authorList>
            <person name="Peterson S.W."/>
        </authorList>
    </citation>
    <scope>NUCLEOTIDE SEQUENCE [LARGE SCALE GENOMIC DNA]</scope>
    <source>
        <strain evidence="3 4">DSM 21749</strain>
    </source>
</reference>
<dbReference type="Proteomes" id="UP000190061">
    <property type="component" value="Unassembled WGS sequence"/>
</dbReference>
<gene>
    <name evidence="3" type="ORF">SAMN02745674_01541</name>
</gene>
<keyword evidence="2" id="KW-0812">Transmembrane</keyword>
<feature type="transmembrane region" description="Helical" evidence="2">
    <location>
        <begin position="269"/>
        <end position="293"/>
    </location>
</feature>
<dbReference type="AlphaFoldDB" id="A0A1T4Q8M9"/>
<keyword evidence="2" id="KW-1133">Transmembrane helix</keyword>
<organism evidence="3 4">
    <name type="scientific">Lysobacter spongiicola DSM 21749</name>
    <dbReference type="NCBI Taxonomy" id="1122188"/>
    <lineage>
        <taxon>Bacteria</taxon>
        <taxon>Pseudomonadati</taxon>
        <taxon>Pseudomonadota</taxon>
        <taxon>Gammaproteobacteria</taxon>
        <taxon>Lysobacterales</taxon>
        <taxon>Lysobacteraceae</taxon>
        <taxon>Novilysobacter</taxon>
    </lineage>
</organism>
<feature type="transmembrane region" description="Helical" evidence="2">
    <location>
        <begin position="384"/>
        <end position="404"/>
    </location>
</feature>
<feature type="transmembrane region" description="Helical" evidence="2">
    <location>
        <begin position="305"/>
        <end position="329"/>
    </location>
</feature>
<dbReference type="EMBL" id="FUXP01000004">
    <property type="protein sequence ID" value="SJZ99871.1"/>
    <property type="molecule type" value="Genomic_DNA"/>
</dbReference>
<evidence type="ECO:0000256" key="2">
    <source>
        <dbReference type="SAM" id="Phobius"/>
    </source>
</evidence>
<dbReference type="RefSeq" id="WP_078758130.1">
    <property type="nucleotide sequence ID" value="NZ_FUXP01000004.1"/>
</dbReference>